<evidence type="ECO:0000256" key="1">
    <source>
        <dbReference type="SAM" id="Phobius"/>
    </source>
</evidence>
<gene>
    <name evidence="2" type="ORF">SPARVUS_LOCUS9602391</name>
</gene>
<keyword evidence="1" id="KW-0472">Membrane</keyword>
<keyword evidence="1" id="KW-0812">Transmembrane</keyword>
<reference evidence="2" key="1">
    <citation type="submission" date="2023-05" db="EMBL/GenBank/DDBJ databases">
        <authorList>
            <person name="Stuckert A."/>
        </authorList>
    </citation>
    <scope>NUCLEOTIDE SEQUENCE</scope>
</reference>
<accession>A0ABN9EBR9</accession>
<evidence type="ECO:0000313" key="3">
    <source>
        <dbReference type="Proteomes" id="UP001162483"/>
    </source>
</evidence>
<keyword evidence="3" id="KW-1185">Reference proteome</keyword>
<comment type="caution">
    <text evidence="2">The sequence shown here is derived from an EMBL/GenBank/DDBJ whole genome shotgun (WGS) entry which is preliminary data.</text>
</comment>
<proteinExistence type="predicted"/>
<keyword evidence="1" id="KW-1133">Transmembrane helix</keyword>
<sequence length="89" mass="9932">MDTNRYNVAAAINVKEIAELSAGTLFAGCRRDEKSANFFYPCDTFCWTGIPLIFILLLLHSSSSSLLLHPSLPLLLHPHPLRLHPHPPL</sequence>
<feature type="transmembrane region" description="Helical" evidence="1">
    <location>
        <begin position="38"/>
        <end position="59"/>
    </location>
</feature>
<evidence type="ECO:0000313" key="2">
    <source>
        <dbReference type="EMBL" id="CAI9582128.1"/>
    </source>
</evidence>
<dbReference type="EMBL" id="CATNWA010015336">
    <property type="protein sequence ID" value="CAI9582128.1"/>
    <property type="molecule type" value="Genomic_DNA"/>
</dbReference>
<organism evidence="2 3">
    <name type="scientific">Staurois parvus</name>
    <dbReference type="NCBI Taxonomy" id="386267"/>
    <lineage>
        <taxon>Eukaryota</taxon>
        <taxon>Metazoa</taxon>
        <taxon>Chordata</taxon>
        <taxon>Craniata</taxon>
        <taxon>Vertebrata</taxon>
        <taxon>Euteleostomi</taxon>
        <taxon>Amphibia</taxon>
        <taxon>Batrachia</taxon>
        <taxon>Anura</taxon>
        <taxon>Neobatrachia</taxon>
        <taxon>Ranoidea</taxon>
        <taxon>Ranidae</taxon>
        <taxon>Staurois</taxon>
    </lineage>
</organism>
<dbReference type="Proteomes" id="UP001162483">
    <property type="component" value="Unassembled WGS sequence"/>
</dbReference>
<feature type="non-terminal residue" evidence="2">
    <location>
        <position position="89"/>
    </location>
</feature>
<protein>
    <submittedName>
        <fullName evidence="2">Uncharacterized protein</fullName>
    </submittedName>
</protein>
<name>A0ABN9EBR9_9NEOB</name>